<organism evidence="4">
    <name type="scientific">Finegoldia magna</name>
    <name type="common">Peptostreptococcus magnus</name>
    <dbReference type="NCBI Taxonomy" id="1260"/>
    <lineage>
        <taxon>Bacteria</taxon>
        <taxon>Bacillati</taxon>
        <taxon>Bacillota</taxon>
        <taxon>Tissierellia</taxon>
        <taxon>Tissierellales</taxon>
        <taxon>Peptoniphilaceae</taxon>
        <taxon>Finegoldia</taxon>
    </lineage>
</organism>
<protein>
    <submittedName>
        <fullName evidence="4">UDP-N-acetylgalactosamine-undecaprenyl-phosphate N-acetylgalactosaminephosphotransferase</fullName>
        <ecNumber evidence="4">2.7.8.40</ecNumber>
    </submittedName>
</protein>
<dbReference type="Pfam" id="PF02397">
    <property type="entry name" value="Bac_transf"/>
    <property type="match status" value="1"/>
</dbReference>
<evidence type="ECO:0000313" key="4">
    <source>
        <dbReference type="EMBL" id="VYT93015.1"/>
    </source>
</evidence>
<proteinExistence type="inferred from homology"/>
<keyword evidence="2" id="KW-0812">Transmembrane</keyword>
<dbReference type="EC" id="2.7.8.40" evidence="4"/>
<feature type="domain" description="Bacterial sugar transferase" evidence="3">
    <location>
        <begin position="23"/>
        <end position="213"/>
    </location>
</feature>
<name>A0A6N3AKC2_FINMA</name>
<keyword evidence="4" id="KW-0808">Transferase</keyword>
<dbReference type="InterPro" id="IPR003362">
    <property type="entry name" value="Bact_transf"/>
</dbReference>
<keyword evidence="2" id="KW-0472">Membrane</keyword>
<sequence>MVNNMNNRVDEILKNSKFNLFIKRLFDILASLFGILVMAIPMIIISIAIKLDSKGPVFFKQKRVKKNNKDFTILKFRTMVVDAPKLGMAITVGDDPRITKVGKFLRKTKLDEFPQLFNVLVGDMSFVGPRPEVRKYVDMYSDSDKDILKIRPGITDLASIKYRDESEILDKSDNPEKTYVEEIMPNKIELNKQYIENINLLNDIKIILQTLKIL</sequence>
<dbReference type="PANTHER" id="PTHR30576:SF20">
    <property type="entry name" value="QUINOVOSAMINEPHOSPHOTRANSFERAE-RELATED"/>
    <property type="match status" value="1"/>
</dbReference>
<dbReference type="GO" id="GO:0016780">
    <property type="term" value="F:phosphotransferase activity, for other substituted phosphate groups"/>
    <property type="evidence" value="ECO:0007669"/>
    <property type="project" value="TreeGrafter"/>
</dbReference>
<dbReference type="AlphaFoldDB" id="A0A6N3AKC2"/>
<evidence type="ECO:0000259" key="3">
    <source>
        <dbReference type="Pfam" id="PF02397"/>
    </source>
</evidence>
<evidence type="ECO:0000256" key="1">
    <source>
        <dbReference type="ARBA" id="ARBA00006464"/>
    </source>
</evidence>
<comment type="similarity">
    <text evidence="1">Belongs to the bacterial sugar transferase family.</text>
</comment>
<reference evidence="4" key="1">
    <citation type="submission" date="2019-11" db="EMBL/GenBank/DDBJ databases">
        <authorList>
            <person name="Feng L."/>
        </authorList>
    </citation>
    <scope>NUCLEOTIDE SEQUENCE</scope>
    <source>
        <strain evidence="4">FmagnaLFYP121</strain>
    </source>
</reference>
<dbReference type="PANTHER" id="PTHR30576">
    <property type="entry name" value="COLANIC BIOSYNTHESIS UDP-GLUCOSE LIPID CARRIER TRANSFERASE"/>
    <property type="match status" value="1"/>
</dbReference>
<feature type="transmembrane region" description="Helical" evidence="2">
    <location>
        <begin position="28"/>
        <end position="49"/>
    </location>
</feature>
<dbReference type="EMBL" id="CACRTP010000014">
    <property type="protein sequence ID" value="VYT93015.1"/>
    <property type="molecule type" value="Genomic_DNA"/>
</dbReference>
<keyword evidence="2" id="KW-1133">Transmembrane helix</keyword>
<accession>A0A6N3AKC2</accession>
<evidence type="ECO:0000256" key="2">
    <source>
        <dbReference type="SAM" id="Phobius"/>
    </source>
</evidence>
<gene>
    <name evidence="4" type="primary">wecA</name>
    <name evidence="4" type="ORF">FMLFYP121_00917</name>
</gene>